<evidence type="ECO:0000256" key="5">
    <source>
        <dbReference type="PROSITE-ProRule" id="PRU00076"/>
    </source>
</evidence>
<keyword evidence="2" id="KW-0732">Signal</keyword>
<evidence type="ECO:0000313" key="8">
    <source>
        <dbReference type="Proteomes" id="UP000828390"/>
    </source>
</evidence>
<dbReference type="Proteomes" id="UP000828390">
    <property type="component" value="Unassembled WGS sequence"/>
</dbReference>
<dbReference type="AlphaFoldDB" id="A0A9D4R8Q1"/>
<evidence type="ECO:0000313" key="7">
    <source>
        <dbReference type="EMBL" id="KAH3858373.1"/>
    </source>
</evidence>
<dbReference type="InterPro" id="IPR049883">
    <property type="entry name" value="NOTCH1_EGF-like"/>
</dbReference>
<reference evidence="7" key="2">
    <citation type="submission" date="2020-11" db="EMBL/GenBank/DDBJ databases">
        <authorList>
            <person name="McCartney M.A."/>
            <person name="Auch B."/>
            <person name="Kono T."/>
            <person name="Mallez S."/>
            <person name="Becker A."/>
            <person name="Gohl D.M."/>
            <person name="Silverstein K.A.T."/>
            <person name="Koren S."/>
            <person name="Bechman K.B."/>
            <person name="Herman A."/>
            <person name="Abrahante J.E."/>
            <person name="Garbe J."/>
        </authorList>
    </citation>
    <scope>NUCLEOTIDE SEQUENCE</scope>
    <source>
        <strain evidence="7">Duluth1</strain>
        <tissue evidence="7">Whole animal</tissue>
    </source>
</reference>
<dbReference type="PROSITE" id="PS50026">
    <property type="entry name" value="EGF_3"/>
    <property type="match status" value="1"/>
</dbReference>
<dbReference type="SMART" id="SM00179">
    <property type="entry name" value="EGF_CA"/>
    <property type="match status" value="1"/>
</dbReference>
<dbReference type="GO" id="GO:0005509">
    <property type="term" value="F:calcium ion binding"/>
    <property type="evidence" value="ECO:0007669"/>
    <property type="project" value="InterPro"/>
</dbReference>
<dbReference type="SMART" id="SM00181">
    <property type="entry name" value="EGF"/>
    <property type="match status" value="1"/>
</dbReference>
<keyword evidence="4" id="KW-1015">Disulfide bond</keyword>
<dbReference type="CDD" id="cd00054">
    <property type="entry name" value="EGF_CA"/>
    <property type="match status" value="1"/>
</dbReference>
<gene>
    <name evidence="7" type="ORF">DPMN_100996</name>
</gene>
<name>A0A9D4R8Q1_DREPO</name>
<evidence type="ECO:0000256" key="4">
    <source>
        <dbReference type="ARBA" id="ARBA00023157"/>
    </source>
</evidence>
<protein>
    <recommendedName>
        <fullName evidence="6">EGF-like domain-containing protein</fullName>
    </recommendedName>
</protein>
<comment type="caution">
    <text evidence="5">Lacks conserved residue(s) required for the propagation of feature annotation.</text>
</comment>
<organism evidence="7 8">
    <name type="scientific">Dreissena polymorpha</name>
    <name type="common">Zebra mussel</name>
    <name type="synonym">Mytilus polymorpha</name>
    <dbReference type="NCBI Taxonomy" id="45954"/>
    <lineage>
        <taxon>Eukaryota</taxon>
        <taxon>Metazoa</taxon>
        <taxon>Spiralia</taxon>
        <taxon>Lophotrochozoa</taxon>
        <taxon>Mollusca</taxon>
        <taxon>Bivalvia</taxon>
        <taxon>Autobranchia</taxon>
        <taxon>Heteroconchia</taxon>
        <taxon>Euheterodonta</taxon>
        <taxon>Imparidentia</taxon>
        <taxon>Neoheterodontei</taxon>
        <taxon>Myida</taxon>
        <taxon>Dreissenoidea</taxon>
        <taxon>Dreissenidae</taxon>
        <taxon>Dreissena</taxon>
    </lineage>
</organism>
<proteinExistence type="predicted"/>
<dbReference type="PROSITE" id="PS01187">
    <property type="entry name" value="EGF_CA"/>
    <property type="match status" value="1"/>
</dbReference>
<evidence type="ECO:0000256" key="1">
    <source>
        <dbReference type="ARBA" id="ARBA00022536"/>
    </source>
</evidence>
<evidence type="ECO:0000256" key="2">
    <source>
        <dbReference type="ARBA" id="ARBA00022729"/>
    </source>
</evidence>
<dbReference type="InterPro" id="IPR001881">
    <property type="entry name" value="EGF-like_Ca-bd_dom"/>
</dbReference>
<feature type="domain" description="EGF-like" evidence="6">
    <location>
        <begin position="21"/>
        <end position="61"/>
    </location>
</feature>
<comment type="caution">
    <text evidence="7">The sequence shown here is derived from an EMBL/GenBank/DDBJ whole genome shotgun (WGS) entry which is preliminary data.</text>
</comment>
<keyword evidence="3" id="KW-0677">Repeat</keyword>
<evidence type="ECO:0000256" key="3">
    <source>
        <dbReference type="ARBA" id="ARBA00022737"/>
    </source>
</evidence>
<dbReference type="SUPFAM" id="SSF57196">
    <property type="entry name" value="EGF/Laminin"/>
    <property type="match status" value="1"/>
</dbReference>
<dbReference type="InterPro" id="IPR018097">
    <property type="entry name" value="EGF_Ca-bd_CS"/>
</dbReference>
<sequence>MLRVCICIKGYSFDNNGNCVDIDECAVNHHDPCGHRGQCANTIGGYTCSCLQGWSNDSLCSKNVSDPALCMPGYTGNRCSDATCGQHGYAQPIGLNDFRQFQM</sequence>
<accession>A0A9D4R8Q1</accession>
<evidence type="ECO:0000259" key="6">
    <source>
        <dbReference type="PROSITE" id="PS50026"/>
    </source>
</evidence>
<dbReference type="InterPro" id="IPR000742">
    <property type="entry name" value="EGF"/>
</dbReference>
<dbReference type="Pfam" id="PF07645">
    <property type="entry name" value="EGF_CA"/>
    <property type="match status" value="1"/>
</dbReference>
<keyword evidence="8" id="KW-1185">Reference proteome</keyword>
<dbReference type="Gene3D" id="2.10.25.10">
    <property type="entry name" value="Laminin"/>
    <property type="match status" value="1"/>
</dbReference>
<dbReference type="InterPro" id="IPR000152">
    <property type="entry name" value="EGF-type_Asp/Asn_hydroxyl_site"/>
</dbReference>
<dbReference type="FunFam" id="2.10.25.10:FF:000038">
    <property type="entry name" value="Fibrillin 2"/>
    <property type="match status" value="1"/>
</dbReference>
<keyword evidence="1 5" id="KW-0245">EGF-like domain</keyword>
<dbReference type="PROSITE" id="PS01186">
    <property type="entry name" value="EGF_2"/>
    <property type="match status" value="1"/>
</dbReference>
<dbReference type="PROSITE" id="PS00010">
    <property type="entry name" value="ASX_HYDROXYL"/>
    <property type="match status" value="1"/>
</dbReference>
<reference evidence="7" key="1">
    <citation type="journal article" date="2019" name="bioRxiv">
        <title>The Genome of the Zebra Mussel, Dreissena polymorpha: A Resource for Invasive Species Research.</title>
        <authorList>
            <person name="McCartney M.A."/>
            <person name="Auch B."/>
            <person name="Kono T."/>
            <person name="Mallez S."/>
            <person name="Zhang Y."/>
            <person name="Obille A."/>
            <person name="Becker A."/>
            <person name="Abrahante J.E."/>
            <person name="Garbe J."/>
            <person name="Badalamenti J.P."/>
            <person name="Herman A."/>
            <person name="Mangelson H."/>
            <person name="Liachko I."/>
            <person name="Sullivan S."/>
            <person name="Sone E.D."/>
            <person name="Koren S."/>
            <person name="Silverstein K.A.T."/>
            <person name="Beckman K.B."/>
            <person name="Gohl D.M."/>
        </authorList>
    </citation>
    <scope>NUCLEOTIDE SEQUENCE</scope>
    <source>
        <strain evidence="7">Duluth1</strain>
        <tissue evidence="7">Whole animal</tissue>
    </source>
</reference>
<dbReference type="EMBL" id="JAIWYP010000003">
    <property type="protein sequence ID" value="KAH3858373.1"/>
    <property type="molecule type" value="Genomic_DNA"/>
</dbReference>